<dbReference type="RefSeq" id="WP_015335194.1">
    <property type="nucleotide sequence ID" value="NC_020055.1"/>
</dbReference>
<organism evidence="2 3">
    <name type="scientific">Maridesulfovibrio hydrothermalis AM13 = DSM 14728</name>
    <dbReference type="NCBI Taxonomy" id="1121451"/>
    <lineage>
        <taxon>Bacteria</taxon>
        <taxon>Pseudomonadati</taxon>
        <taxon>Thermodesulfobacteriota</taxon>
        <taxon>Desulfovibrionia</taxon>
        <taxon>Desulfovibrionales</taxon>
        <taxon>Desulfovibrionaceae</taxon>
        <taxon>Maridesulfovibrio</taxon>
    </lineage>
</organism>
<dbReference type="GO" id="GO:0008168">
    <property type="term" value="F:methyltransferase activity"/>
    <property type="evidence" value="ECO:0007669"/>
    <property type="project" value="UniProtKB-KW"/>
</dbReference>
<dbReference type="PANTHER" id="PTHR34203:SF15">
    <property type="entry name" value="SLL1173 PROTEIN"/>
    <property type="match status" value="1"/>
</dbReference>
<dbReference type="GO" id="GO:0032259">
    <property type="term" value="P:methylation"/>
    <property type="evidence" value="ECO:0007669"/>
    <property type="project" value="UniProtKB-KW"/>
</dbReference>
<dbReference type="NCBIfam" id="TIGR01444">
    <property type="entry name" value="fkbM_fam"/>
    <property type="match status" value="1"/>
</dbReference>
<evidence type="ECO:0000313" key="3">
    <source>
        <dbReference type="Proteomes" id="UP000010808"/>
    </source>
</evidence>
<dbReference type="KEGG" id="dhy:DESAM_20293"/>
<dbReference type="OrthoDB" id="5329963at2"/>
<dbReference type="Proteomes" id="UP000010808">
    <property type="component" value="Chromosome"/>
</dbReference>
<keyword evidence="2" id="KW-0489">Methyltransferase</keyword>
<keyword evidence="2" id="KW-0808">Transferase</keyword>
<dbReference type="Gene3D" id="3.40.50.150">
    <property type="entry name" value="Vaccinia Virus protein VP39"/>
    <property type="match status" value="1"/>
</dbReference>
<name>L0R769_9BACT</name>
<keyword evidence="3" id="KW-1185">Reference proteome</keyword>
<dbReference type="STRING" id="1121451.DESAM_20293"/>
<dbReference type="EMBL" id="FO203522">
    <property type="protein sequence ID" value="CCO22584.1"/>
    <property type="molecule type" value="Genomic_DNA"/>
</dbReference>
<feature type="domain" description="Methyltransferase FkbM" evidence="1">
    <location>
        <begin position="197"/>
        <end position="354"/>
    </location>
</feature>
<dbReference type="Pfam" id="PF05050">
    <property type="entry name" value="Methyltransf_21"/>
    <property type="match status" value="1"/>
</dbReference>
<dbReference type="HOGENOM" id="CLU_739127_0_0_7"/>
<dbReference type="eggNOG" id="COG2242">
    <property type="taxonomic scope" value="Bacteria"/>
</dbReference>
<proteinExistence type="predicted"/>
<dbReference type="PANTHER" id="PTHR34203">
    <property type="entry name" value="METHYLTRANSFERASE, FKBM FAMILY PROTEIN"/>
    <property type="match status" value="1"/>
</dbReference>
<dbReference type="InterPro" id="IPR052514">
    <property type="entry name" value="SAM-dependent_MTase"/>
</dbReference>
<dbReference type="InterPro" id="IPR029063">
    <property type="entry name" value="SAM-dependent_MTases_sf"/>
</dbReference>
<gene>
    <name evidence="2" type="ORF">DESAM_20293</name>
</gene>
<dbReference type="SUPFAM" id="SSF53335">
    <property type="entry name" value="S-adenosyl-L-methionine-dependent methyltransferases"/>
    <property type="match status" value="1"/>
</dbReference>
<dbReference type="AlphaFoldDB" id="L0R769"/>
<evidence type="ECO:0000313" key="2">
    <source>
        <dbReference type="EMBL" id="CCO22584.1"/>
    </source>
</evidence>
<protein>
    <submittedName>
        <fullName evidence="2">Methyltransferase FkbM family</fullName>
    </submittedName>
</protein>
<sequence>MQNYSKVATFTTALVRRLIAATQDYYTDNSQGFYQFGDRSAQLEDLMQLKEIPTITIEQILDEFSELFSQEISTKTLLYSMLKEPQSKHLLVDIAAYAVLGHLRVKLPYYTEENIRLRSALVAKGERASEAAPDIIKSIREKWPTDFFSLFEYQHNNRNFKVYTISEEFFRHCYAPSYTVSGEHVNVSVNEGDVVLDCGAAFGDVSLQFADRVGENGHVYCFEPYHRFLRVYHENMRMNAELASRVSLIEKGVWHISGETLSFIEGGGGSRIDESNQSSFKITTATIDETVASLDLSQVDFIKMDIEGAELNALRGAIKTLKKFRPKLAICLYHSPEDFHTIPYFLKSLDLGYEFSLNHHYINAWETVLYAKTRD</sequence>
<accession>L0R769</accession>
<dbReference type="PATRIC" id="fig|1121451.3.peg.567"/>
<evidence type="ECO:0000259" key="1">
    <source>
        <dbReference type="Pfam" id="PF05050"/>
    </source>
</evidence>
<reference evidence="2 3" key="1">
    <citation type="submission" date="2012-10" db="EMBL/GenBank/DDBJ databases">
        <authorList>
            <person name="Genoscope - CEA"/>
        </authorList>
    </citation>
    <scope>NUCLEOTIDE SEQUENCE [LARGE SCALE GENOMIC DNA]</scope>
    <source>
        <strain evidence="3">AM13 / DSM 14728</strain>
    </source>
</reference>
<dbReference type="InterPro" id="IPR006342">
    <property type="entry name" value="FkbM_mtfrase"/>
</dbReference>